<reference evidence="2" key="1">
    <citation type="journal article" date="2023" name="Mol. Phylogenet. Evol.">
        <title>Genome-scale phylogeny and comparative genomics of the fungal order Sordariales.</title>
        <authorList>
            <person name="Hensen N."/>
            <person name="Bonometti L."/>
            <person name="Westerberg I."/>
            <person name="Brannstrom I.O."/>
            <person name="Guillou S."/>
            <person name="Cros-Aarteil S."/>
            <person name="Calhoun S."/>
            <person name="Haridas S."/>
            <person name="Kuo A."/>
            <person name="Mondo S."/>
            <person name="Pangilinan J."/>
            <person name="Riley R."/>
            <person name="LaButti K."/>
            <person name="Andreopoulos B."/>
            <person name="Lipzen A."/>
            <person name="Chen C."/>
            <person name="Yan M."/>
            <person name="Daum C."/>
            <person name="Ng V."/>
            <person name="Clum A."/>
            <person name="Steindorff A."/>
            <person name="Ohm R.A."/>
            <person name="Martin F."/>
            <person name="Silar P."/>
            <person name="Natvig D.O."/>
            <person name="Lalanne C."/>
            <person name="Gautier V."/>
            <person name="Ament-Velasquez S.L."/>
            <person name="Kruys A."/>
            <person name="Hutchinson M.I."/>
            <person name="Powell A.J."/>
            <person name="Barry K."/>
            <person name="Miller A.N."/>
            <person name="Grigoriev I.V."/>
            <person name="Debuchy R."/>
            <person name="Gladieux P."/>
            <person name="Hiltunen Thoren M."/>
            <person name="Johannesson H."/>
        </authorList>
    </citation>
    <scope>NUCLEOTIDE SEQUENCE</scope>
    <source>
        <strain evidence="2">CBS 958.72</strain>
    </source>
</reference>
<keyword evidence="3" id="KW-1185">Reference proteome</keyword>
<feature type="region of interest" description="Disordered" evidence="1">
    <location>
        <begin position="157"/>
        <end position="184"/>
    </location>
</feature>
<accession>A0AAE0NKY0</accession>
<sequence>MPSSCLPGEDHQGRPSQKTTIGRWIDERDTRTIELNDRKDELDQRQRNLNQQTKTLQDWETHLLAQSDALKLRLAQSSQSSTVRKPVLSLARIQTIVSIQPVDGDALLTGHLTDRSGSTDRQAGQPADRRTCKKCYTTLPSRNTLFLHIYSNTCQPPDRLDNGPAPTTTRAVDNRPITSPPGHKDMATSLRCGHMGSGPSRTDKPTEVTWPCQGQSVTRLGSAVGCLSALGPGKSTMRREVRPTGWDVTVMGWHVVAVGWHCARPLSNRGIRNRAWHELRHVEFWVCDLLSPDKDGFCSLARCDTTAPVLGSPRLRE</sequence>
<reference evidence="2" key="2">
    <citation type="submission" date="2023-06" db="EMBL/GenBank/DDBJ databases">
        <authorList>
            <consortium name="Lawrence Berkeley National Laboratory"/>
            <person name="Haridas S."/>
            <person name="Hensen N."/>
            <person name="Bonometti L."/>
            <person name="Westerberg I."/>
            <person name="Brannstrom I.O."/>
            <person name="Guillou S."/>
            <person name="Cros-Aarteil S."/>
            <person name="Calhoun S."/>
            <person name="Kuo A."/>
            <person name="Mondo S."/>
            <person name="Pangilinan J."/>
            <person name="Riley R."/>
            <person name="Labutti K."/>
            <person name="Andreopoulos B."/>
            <person name="Lipzen A."/>
            <person name="Chen C."/>
            <person name="Yanf M."/>
            <person name="Daum C."/>
            <person name="Ng V."/>
            <person name="Clum A."/>
            <person name="Steindorff A."/>
            <person name="Ohm R."/>
            <person name="Martin F."/>
            <person name="Silar P."/>
            <person name="Natvig D."/>
            <person name="Lalanne C."/>
            <person name="Gautier V."/>
            <person name="Ament-Velasquez S.L."/>
            <person name="Kruys A."/>
            <person name="Hutchinson M.I."/>
            <person name="Powell A.J."/>
            <person name="Barry K."/>
            <person name="Miller A.N."/>
            <person name="Grigoriev I.V."/>
            <person name="Debuchy R."/>
            <person name="Gladieux P."/>
            <person name="Thoren M.H."/>
            <person name="Johannesson H."/>
        </authorList>
    </citation>
    <scope>NUCLEOTIDE SEQUENCE</scope>
    <source>
        <strain evidence="2">CBS 958.72</strain>
    </source>
</reference>
<evidence type="ECO:0000256" key="1">
    <source>
        <dbReference type="SAM" id="MobiDB-lite"/>
    </source>
</evidence>
<evidence type="ECO:0000313" key="2">
    <source>
        <dbReference type="EMBL" id="KAK3383418.1"/>
    </source>
</evidence>
<name>A0AAE0NKY0_9PEZI</name>
<feature type="region of interest" description="Disordered" evidence="1">
    <location>
        <begin position="1"/>
        <end position="21"/>
    </location>
</feature>
<dbReference type="EMBL" id="JAULSN010000001">
    <property type="protein sequence ID" value="KAK3383418.1"/>
    <property type="molecule type" value="Genomic_DNA"/>
</dbReference>
<evidence type="ECO:0000313" key="3">
    <source>
        <dbReference type="Proteomes" id="UP001287356"/>
    </source>
</evidence>
<protein>
    <submittedName>
        <fullName evidence="2">Uncharacterized protein</fullName>
    </submittedName>
</protein>
<dbReference type="AlphaFoldDB" id="A0AAE0NKY0"/>
<organism evidence="2 3">
    <name type="scientific">Lasiosphaeria ovina</name>
    <dbReference type="NCBI Taxonomy" id="92902"/>
    <lineage>
        <taxon>Eukaryota</taxon>
        <taxon>Fungi</taxon>
        <taxon>Dikarya</taxon>
        <taxon>Ascomycota</taxon>
        <taxon>Pezizomycotina</taxon>
        <taxon>Sordariomycetes</taxon>
        <taxon>Sordariomycetidae</taxon>
        <taxon>Sordariales</taxon>
        <taxon>Lasiosphaeriaceae</taxon>
        <taxon>Lasiosphaeria</taxon>
    </lineage>
</organism>
<gene>
    <name evidence="2" type="ORF">B0T24DRAFT_604902</name>
</gene>
<comment type="caution">
    <text evidence="2">The sequence shown here is derived from an EMBL/GenBank/DDBJ whole genome shotgun (WGS) entry which is preliminary data.</text>
</comment>
<proteinExistence type="predicted"/>
<dbReference type="Proteomes" id="UP001287356">
    <property type="component" value="Unassembled WGS sequence"/>
</dbReference>